<accession>A0A9W7ALH0</accession>
<feature type="region of interest" description="Disordered" evidence="1">
    <location>
        <begin position="618"/>
        <end position="641"/>
    </location>
</feature>
<dbReference type="OrthoDB" id="78094at2759"/>
<dbReference type="SMART" id="SM00015">
    <property type="entry name" value="IQ"/>
    <property type="match status" value="4"/>
</dbReference>
<feature type="compositionally biased region" description="Basic and acidic residues" evidence="1">
    <location>
        <begin position="618"/>
        <end position="630"/>
    </location>
</feature>
<dbReference type="Gene3D" id="1.20.5.190">
    <property type="match status" value="1"/>
</dbReference>
<evidence type="ECO:0000313" key="2">
    <source>
        <dbReference type="EMBL" id="GMH71288.1"/>
    </source>
</evidence>
<dbReference type="AlphaFoldDB" id="A0A9W7ALH0"/>
<dbReference type="InterPro" id="IPR000048">
    <property type="entry name" value="IQ_motif_EF-hand-BS"/>
</dbReference>
<dbReference type="EMBL" id="BRXY01000148">
    <property type="protein sequence ID" value="GMH71288.1"/>
    <property type="molecule type" value="Genomic_DNA"/>
</dbReference>
<dbReference type="Proteomes" id="UP001165085">
    <property type="component" value="Unassembled WGS sequence"/>
</dbReference>
<proteinExistence type="predicted"/>
<dbReference type="PROSITE" id="PS50096">
    <property type="entry name" value="IQ"/>
    <property type="match status" value="3"/>
</dbReference>
<name>A0A9W7ALH0_9STRA</name>
<organism evidence="2 3">
    <name type="scientific">Triparma strigata</name>
    <dbReference type="NCBI Taxonomy" id="1606541"/>
    <lineage>
        <taxon>Eukaryota</taxon>
        <taxon>Sar</taxon>
        <taxon>Stramenopiles</taxon>
        <taxon>Ochrophyta</taxon>
        <taxon>Bolidophyceae</taxon>
        <taxon>Parmales</taxon>
        <taxon>Triparmaceae</taxon>
        <taxon>Triparma</taxon>
    </lineage>
</organism>
<gene>
    <name evidence="2" type="ORF">TrST_g3320</name>
</gene>
<protein>
    <submittedName>
        <fullName evidence="2">Uncharacterized protein</fullName>
    </submittedName>
</protein>
<sequence length="735" mass="85228">MESDDDLDPDLKYIPSQKDGLLTSQRIHEEHQRQYKEGTRRKSQLPITDANGRALTLVSGKAHWAEDPDMSYLEKMRVRALPVSYTVDSAMSLVNPKRADTTNTSLRDNAKSGKILGMKFDVAGYDPEASRDPGGGLKRDIFYVSPYLTCGECNGLVYIDADKLRQRIDLQQFEEDWETGEKNEGIVLPPEPLPPCPGCGRTNTFKIGAEDLTLLLASNLEELERRKRVQKRKAKMIQNCYRYYLRRRYGRAQRHAIIIRRMLEARCAAAIQAMVRGRMGRRRFDVEKALVVIKHSHKMLLDRALHSKDYHARVYWYKTKTELDVLYSDYYVLCERTGYNPPLCVVETNIKEIAKRILEREAELATRVQSRWRGIVVRRYLSVYRLEVTRAREIMAACVFLIQRVYRGCLGRRSAKDLQAQHRKDQLLDIYQTEKFIKAEVLLKTREDFKMKAVYVKERQEEKSARYTGLTNPKMYDGKKMRAFHESSYGDDSVTQLMHEYMDNVKMRKERDDDLAAKKHDRAEWVRLEQSKDPGKHLYFEEEMRLRREGIIKRLTKERPIRRAASMLMEHNKKGIKFEYPNSCYNDPMKILKEEIVVREVRRDKEGKRIRTSAEKAELEKYKKEKEEPKKSKKKAGGRRGGITIGTIEAAKQEEFGETQEQIDGRIAARKAGGVGDRSKLPSFIKKAETRADAVALTFEKPKRVSNIKTKGRRDAAPAVISQGADTVFDVIDNF</sequence>
<comment type="caution">
    <text evidence="2">The sequence shown here is derived from an EMBL/GenBank/DDBJ whole genome shotgun (WGS) entry which is preliminary data.</text>
</comment>
<keyword evidence="3" id="KW-1185">Reference proteome</keyword>
<evidence type="ECO:0000256" key="1">
    <source>
        <dbReference type="SAM" id="MobiDB-lite"/>
    </source>
</evidence>
<evidence type="ECO:0000313" key="3">
    <source>
        <dbReference type="Proteomes" id="UP001165085"/>
    </source>
</evidence>
<reference evidence="3" key="1">
    <citation type="journal article" date="2023" name="Commun. Biol.">
        <title>Genome analysis of Parmales, the sister group of diatoms, reveals the evolutionary specialization of diatoms from phago-mixotrophs to photoautotrophs.</title>
        <authorList>
            <person name="Ban H."/>
            <person name="Sato S."/>
            <person name="Yoshikawa S."/>
            <person name="Yamada K."/>
            <person name="Nakamura Y."/>
            <person name="Ichinomiya M."/>
            <person name="Sato N."/>
            <person name="Blanc-Mathieu R."/>
            <person name="Endo H."/>
            <person name="Kuwata A."/>
            <person name="Ogata H."/>
        </authorList>
    </citation>
    <scope>NUCLEOTIDE SEQUENCE [LARGE SCALE GENOMIC DNA]</scope>
    <source>
        <strain evidence="3">NIES 3701</strain>
    </source>
</reference>